<name>A0ABN3YF95_9ACTN</name>
<keyword evidence="2" id="KW-1185">Reference proteome</keyword>
<dbReference type="EMBL" id="BAAAWD010000015">
    <property type="protein sequence ID" value="GAA3025762.1"/>
    <property type="molecule type" value="Genomic_DNA"/>
</dbReference>
<gene>
    <name evidence="1" type="ORF">GCM10017559_59390</name>
</gene>
<dbReference type="RefSeq" id="WP_344901255.1">
    <property type="nucleotide sequence ID" value="NZ_BAAAWD010000015.1"/>
</dbReference>
<proteinExistence type="predicted"/>
<protein>
    <recommendedName>
        <fullName evidence="3">DNA-binding protein</fullName>
    </recommendedName>
</protein>
<evidence type="ECO:0008006" key="3">
    <source>
        <dbReference type="Google" id="ProtNLM"/>
    </source>
</evidence>
<sequence length="144" mass="15812">MSDANPFTRPDPAAQRSERTYTALMRLADRHAGTPERRARHVHPSVPSPHEVVRLVAVMAGGSVPAEPGEPEIDTTDLMAALTLLPQVRAEQDTTELALMKIARGRGMTWQDIAFSLGLSTPQAARQRYERLETRSEQDSPATA</sequence>
<evidence type="ECO:0000313" key="1">
    <source>
        <dbReference type="EMBL" id="GAA3025762.1"/>
    </source>
</evidence>
<reference evidence="1 2" key="1">
    <citation type="journal article" date="2019" name="Int. J. Syst. Evol. Microbiol.">
        <title>The Global Catalogue of Microorganisms (GCM) 10K type strain sequencing project: providing services to taxonomists for standard genome sequencing and annotation.</title>
        <authorList>
            <consortium name="The Broad Institute Genomics Platform"/>
            <consortium name="The Broad Institute Genome Sequencing Center for Infectious Disease"/>
            <person name="Wu L."/>
            <person name="Ma J."/>
        </authorList>
    </citation>
    <scope>NUCLEOTIDE SEQUENCE [LARGE SCALE GENOMIC DNA]</scope>
    <source>
        <strain evidence="1 2">JCM 3106</strain>
    </source>
</reference>
<accession>A0ABN3YF95</accession>
<comment type="caution">
    <text evidence="1">The sequence shown here is derived from an EMBL/GenBank/DDBJ whole genome shotgun (WGS) entry which is preliminary data.</text>
</comment>
<organism evidence="1 2">
    <name type="scientific">Streptosporangium longisporum</name>
    <dbReference type="NCBI Taxonomy" id="46187"/>
    <lineage>
        <taxon>Bacteria</taxon>
        <taxon>Bacillati</taxon>
        <taxon>Actinomycetota</taxon>
        <taxon>Actinomycetes</taxon>
        <taxon>Streptosporangiales</taxon>
        <taxon>Streptosporangiaceae</taxon>
        <taxon>Streptosporangium</taxon>
    </lineage>
</organism>
<evidence type="ECO:0000313" key="2">
    <source>
        <dbReference type="Proteomes" id="UP001499930"/>
    </source>
</evidence>
<dbReference type="Proteomes" id="UP001499930">
    <property type="component" value="Unassembled WGS sequence"/>
</dbReference>